<evidence type="ECO:0000313" key="3">
    <source>
        <dbReference type="Proteomes" id="UP000198891"/>
    </source>
</evidence>
<dbReference type="EMBL" id="FNPZ01000001">
    <property type="protein sequence ID" value="SDY57552.1"/>
    <property type="molecule type" value="Genomic_DNA"/>
</dbReference>
<reference evidence="2 3" key="1">
    <citation type="submission" date="2016-10" db="EMBL/GenBank/DDBJ databases">
        <authorList>
            <person name="de Groot N.N."/>
        </authorList>
    </citation>
    <scope>NUCLEOTIDE SEQUENCE [LARGE SCALE GENOMIC DNA]</scope>
    <source>
        <strain evidence="2 3">CGMCC 4.3491</strain>
    </source>
</reference>
<evidence type="ECO:0000256" key="1">
    <source>
        <dbReference type="SAM" id="SignalP"/>
    </source>
</evidence>
<evidence type="ECO:0000313" key="2">
    <source>
        <dbReference type="EMBL" id="SDY57552.1"/>
    </source>
</evidence>
<dbReference type="AlphaFoldDB" id="A0A1H3KZD8"/>
<keyword evidence="3" id="KW-1185">Reference proteome</keyword>
<feature type="chain" id="PRO_5011433451" evidence="1">
    <location>
        <begin position="26"/>
        <end position="404"/>
    </location>
</feature>
<name>A0A1H3KZD8_9MICO</name>
<sequence>MKLHMGFWGIGIAAVLVLLPTTAVAATVDSGEVEDVVEEYGDLYNITISEDAVEPSYQDLNDVAATLGSTLVAVKFDGDVGVGQVVLVEGETLETFETHAAELFETVNTDVPPIVGGVVESDQPITETTVEADSGTFDLEAVPEPQSSADIEQAPQAASGASAAAVANDWSPYFPSDWRAEAFNLNRCTWRYNGDCWEWLQLATLTQSITWSDDHSPSLWPSTEWGFEFGVALRNYSYCDDDPDYSQGYWLNADLYEWGTNMGGANVYADDNRAFDDCGVLSHELGVRSPQNLTAGYQYAWTIAAPRNPDRPDTSYSAQFQAVHDDCIGDWGNYADCMGLNQNVTWPFGGDQSETVINIDRGFLFPKCSRMHDKWSAPRQWSNGGAILMPAPLNYYDTCFSNDW</sequence>
<dbReference type="OrthoDB" id="3688315at2"/>
<keyword evidence="1" id="KW-0732">Signal</keyword>
<gene>
    <name evidence="2" type="ORF">SAMN05216554_0766</name>
</gene>
<dbReference type="Proteomes" id="UP000198891">
    <property type="component" value="Unassembled WGS sequence"/>
</dbReference>
<organism evidence="2 3">
    <name type="scientific">Herbiconiux ginsengi</name>
    <dbReference type="NCBI Taxonomy" id="381665"/>
    <lineage>
        <taxon>Bacteria</taxon>
        <taxon>Bacillati</taxon>
        <taxon>Actinomycetota</taxon>
        <taxon>Actinomycetes</taxon>
        <taxon>Micrococcales</taxon>
        <taxon>Microbacteriaceae</taxon>
        <taxon>Herbiconiux</taxon>
    </lineage>
</organism>
<accession>A0A1H3KZD8</accession>
<dbReference type="RefSeq" id="WP_092548973.1">
    <property type="nucleotide sequence ID" value="NZ_FNPZ01000001.1"/>
</dbReference>
<feature type="signal peptide" evidence="1">
    <location>
        <begin position="1"/>
        <end position="25"/>
    </location>
</feature>
<proteinExistence type="predicted"/>
<protein>
    <submittedName>
        <fullName evidence="2">Uncharacterized protein</fullName>
    </submittedName>
</protein>